<protein>
    <submittedName>
        <fullName evidence="1">Uncharacterized protein</fullName>
    </submittedName>
</protein>
<proteinExistence type="predicted"/>
<evidence type="ECO:0000313" key="1">
    <source>
        <dbReference type="EMBL" id="KAF7273229.1"/>
    </source>
</evidence>
<comment type="caution">
    <text evidence="1">The sequence shown here is derived from an EMBL/GenBank/DDBJ whole genome shotgun (WGS) entry which is preliminary data.</text>
</comment>
<gene>
    <name evidence="1" type="ORF">GWI33_014043</name>
</gene>
<dbReference type="AlphaFoldDB" id="A0A834I5A5"/>
<reference evidence="1" key="1">
    <citation type="submission" date="2020-08" db="EMBL/GenBank/DDBJ databases">
        <title>Genome sequencing and assembly of the red palm weevil Rhynchophorus ferrugineus.</title>
        <authorList>
            <person name="Dias G.B."/>
            <person name="Bergman C.M."/>
            <person name="Manee M."/>
        </authorList>
    </citation>
    <scope>NUCLEOTIDE SEQUENCE</scope>
    <source>
        <strain evidence="1">AA-2017</strain>
        <tissue evidence="1">Whole larva</tissue>
    </source>
</reference>
<dbReference type="Proteomes" id="UP000625711">
    <property type="component" value="Unassembled WGS sequence"/>
</dbReference>
<evidence type="ECO:0000313" key="2">
    <source>
        <dbReference type="Proteomes" id="UP000625711"/>
    </source>
</evidence>
<sequence length="66" mass="7594">MKNRRKVFDIGTAAEKFRWETARFVAALNYDNGVGGIRCSCVILTAWIQDYGEFIRAIEPPEKKNQ</sequence>
<name>A0A834I5A5_RHYFE</name>
<keyword evidence="2" id="KW-1185">Reference proteome</keyword>
<dbReference type="EMBL" id="JAACXV010013530">
    <property type="protein sequence ID" value="KAF7273229.1"/>
    <property type="molecule type" value="Genomic_DNA"/>
</dbReference>
<accession>A0A834I5A5</accession>
<organism evidence="1 2">
    <name type="scientific">Rhynchophorus ferrugineus</name>
    <name type="common">Red palm weevil</name>
    <name type="synonym">Curculio ferrugineus</name>
    <dbReference type="NCBI Taxonomy" id="354439"/>
    <lineage>
        <taxon>Eukaryota</taxon>
        <taxon>Metazoa</taxon>
        <taxon>Ecdysozoa</taxon>
        <taxon>Arthropoda</taxon>
        <taxon>Hexapoda</taxon>
        <taxon>Insecta</taxon>
        <taxon>Pterygota</taxon>
        <taxon>Neoptera</taxon>
        <taxon>Endopterygota</taxon>
        <taxon>Coleoptera</taxon>
        <taxon>Polyphaga</taxon>
        <taxon>Cucujiformia</taxon>
        <taxon>Curculionidae</taxon>
        <taxon>Dryophthorinae</taxon>
        <taxon>Rhynchophorus</taxon>
    </lineage>
</organism>